<dbReference type="SUPFAM" id="SSF50044">
    <property type="entry name" value="SH3-domain"/>
    <property type="match status" value="1"/>
</dbReference>
<feature type="compositionally biased region" description="Low complexity" evidence="3">
    <location>
        <begin position="337"/>
        <end position="348"/>
    </location>
</feature>
<dbReference type="PANTHER" id="PTHR47174:SF1">
    <property type="entry name" value="REDUCED VIABILITY UPON STARVATION PROTEIN 167"/>
    <property type="match status" value="1"/>
</dbReference>
<reference evidence="6 7" key="1">
    <citation type="journal article" date="2015" name="Front. Microbiol.">
        <title>Genome sequence of the plant growth promoting endophytic yeast Rhodotorula graminis WP1.</title>
        <authorList>
            <person name="Firrincieli A."/>
            <person name="Otillar R."/>
            <person name="Salamov A."/>
            <person name="Schmutz J."/>
            <person name="Khan Z."/>
            <person name="Redman R.S."/>
            <person name="Fleck N.D."/>
            <person name="Lindquist E."/>
            <person name="Grigoriev I.V."/>
            <person name="Doty S.L."/>
        </authorList>
    </citation>
    <scope>NUCLEOTIDE SEQUENCE [LARGE SCALE GENOMIC DNA]</scope>
    <source>
        <strain evidence="6 7">WP1</strain>
    </source>
</reference>
<dbReference type="FunFam" id="2.30.30.40:FF:000100">
    <property type="entry name" value="SH3 domain-containing YSC84-like protein 1"/>
    <property type="match status" value="1"/>
</dbReference>
<dbReference type="GO" id="GO:0006897">
    <property type="term" value="P:endocytosis"/>
    <property type="evidence" value="ECO:0007669"/>
    <property type="project" value="InterPro"/>
</dbReference>
<dbReference type="InterPro" id="IPR004148">
    <property type="entry name" value="BAR_dom"/>
</dbReference>
<dbReference type="SUPFAM" id="SSF103657">
    <property type="entry name" value="BAR/IMD domain-like"/>
    <property type="match status" value="1"/>
</dbReference>
<dbReference type="GO" id="GO:0043332">
    <property type="term" value="C:mating projection tip"/>
    <property type="evidence" value="ECO:0007669"/>
    <property type="project" value="TreeGrafter"/>
</dbReference>
<evidence type="ECO:0000313" key="7">
    <source>
        <dbReference type="Proteomes" id="UP000053890"/>
    </source>
</evidence>
<name>A0A0P9ENL3_RHOGW</name>
<feature type="domain" description="SH3" evidence="4">
    <location>
        <begin position="359"/>
        <end position="419"/>
    </location>
</feature>
<dbReference type="EMBL" id="KQ474082">
    <property type="protein sequence ID" value="KPV73698.1"/>
    <property type="molecule type" value="Genomic_DNA"/>
</dbReference>
<dbReference type="STRING" id="578459.A0A0P9ENL3"/>
<dbReference type="Pfam" id="PF03114">
    <property type="entry name" value="BAR"/>
    <property type="match status" value="1"/>
</dbReference>
<protein>
    <recommendedName>
        <fullName evidence="8">BAR domain-containing protein</fullName>
    </recommendedName>
</protein>
<dbReference type="InterPro" id="IPR027267">
    <property type="entry name" value="AH/BAR_dom_sf"/>
</dbReference>
<dbReference type="InterPro" id="IPR036028">
    <property type="entry name" value="SH3-like_dom_sf"/>
</dbReference>
<dbReference type="PROSITE" id="PS51021">
    <property type="entry name" value="BAR"/>
    <property type="match status" value="1"/>
</dbReference>
<dbReference type="Proteomes" id="UP000053890">
    <property type="component" value="Unassembled WGS sequence"/>
</dbReference>
<dbReference type="InterPro" id="IPR046982">
    <property type="entry name" value="BIN3/RVS161-like"/>
</dbReference>
<dbReference type="Gene3D" id="1.20.1270.60">
    <property type="entry name" value="Arfaptin homology (AH) domain/BAR domain"/>
    <property type="match status" value="1"/>
</dbReference>
<dbReference type="GO" id="GO:0051666">
    <property type="term" value="P:actin cortical patch localization"/>
    <property type="evidence" value="ECO:0007669"/>
    <property type="project" value="InterPro"/>
</dbReference>
<organism evidence="6 7">
    <name type="scientific">Rhodotorula graminis (strain WP1)</name>
    <dbReference type="NCBI Taxonomy" id="578459"/>
    <lineage>
        <taxon>Eukaryota</taxon>
        <taxon>Fungi</taxon>
        <taxon>Dikarya</taxon>
        <taxon>Basidiomycota</taxon>
        <taxon>Pucciniomycotina</taxon>
        <taxon>Microbotryomycetes</taxon>
        <taxon>Sporidiobolales</taxon>
        <taxon>Sporidiobolaceae</taxon>
        <taxon>Rhodotorula</taxon>
    </lineage>
</organism>
<dbReference type="OMA" id="QEYDYYN"/>
<dbReference type="RefSeq" id="XP_018269747.1">
    <property type="nucleotide sequence ID" value="XM_018417551.1"/>
</dbReference>
<dbReference type="OrthoDB" id="2159336at2759"/>
<feature type="region of interest" description="Disordered" evidence="3">
    <location>
        <begin position="280"/>
        <end position="311"/>
    </location>
</feature>
<dbReference type="GO" id="GO:0031097">
    <property type="term" value="C:medial cortex"/>
    <property type="evidence" value="ECO:0007669"/>
    <property type="project" value="TreeGrafter"/>
</dbReference>
<sequence>MKGIGKAFARAPHLIGSKVGMGKQSVDAETNELVRKFAGLEEYTAKLVKDSSSFREAVSSMLISGAGFATTFTALLTPFDGEGALTARFPQAETTLRNIDHYHELMGELRDAVQPELELIDARVTAPLKEYQELLKKIRKTVTKREHKLVDFDRHNNSYSKLKDKKEKSLSDEKNLFKYEQDLELATQEYEHYNNMLKAEIPHFLALSTSLITPIFQTFYYIEVGILYTLLEKMQAFTGQTYGDLSIDNLESMHYERSGDAPEQIDNLSITKRITSTARFMSQHRTSSGSSAGPASTLGRTASYSSSTGAPSTYGSGSGVGAVAGGSVAPPAYTPPTSAAAAPLAGKRAPPPPPGRPGAQKEYATALYDYAATADGDLSFNAGERIEIVKRTESANDWWVGRREDGSEGNFPSSYVQTA</sequence>
<feature type="domain" description="BAR" evidence="5">
    <location>
        <begin position="15"/>
        <end position="247"/>
    </location>
</feature>
<dbReference type="PROSITE" id="PS50002">
    <property type="entry name" value="SH3"/>
    <property type="match status" value="1"/>
</dbReference>
<dbReference type="CDD" id="cd07599">
    <property type="entry name" value="BAR_Rvs167p"/>
    <property type="match status" value="1"/>
</dbReference>
<dbReference type="PANTHER" id="PTHR47174">
    <property type="entry name" value="BRIDGING INTEGRATOR 3"/>
    <property type="match status" value="1"/>
</dbReference>
<dbReference type="Gene3D" id="2.30.30.40">
    <property type="entry name" value="SH3 Domains"/>
    <property type="match status" value="1"/>
</dbReference>
<accession>A0A0P9ENL3</accession>
<dbReference type="PRINTS" id="PR00452">
    <property type="entry name" value="SH3DOMAIN"/>
</dbReference>
<dbReference type="GO" id="GO:1990528">
    <property type="term" value="C:Rvs161p-Rvs167p complex"/>
    <property type="evidence" value="ECO:0007669"/>
    <property type="project" value="TreeGrafter"/>
</dbReference>
<evidence type="ECO:0000256" key="2">
    <source>
        <dbReference type="PROSITE-ProRule" id="PRU00192"/>
    </source>
</evidence>
<evidence type="ECO:0000313" key="6">
    <source>
        <dbReference type="EMBL" id="KPV73698.1"/>
    </source>
</evidence>
<feature type="compositionally biased region" description="Polar residues" evidence="3">
    <location>
        <begin position="298"/>
        <end position="311"/>
    </location>
</feature>
<feature type="compositionally biased region" description="Low complexity" evidence="3">
    <location>
        <begin position="286"/>
        <end position="297"/>
    </location>
</feature>
<dbReference type="GO" id="GO:0030479">
    <property type="term" value="C:actin cortical patch"/>
    <property type="evidence" value="ECO:0007669"/>
    <property type="project" value="TreeGrafter"/>
</dbReference>
<evidence type="ECO:0000256" key="1">
    <source>
        <dbReference type="ARBA" id="ARBA00022443"/>
    </source>
</evidence>
<dbReference type="SMART" id="SM00721">
    <property type="entry name" value="BAR"/>
    <property type="match status" value="1"/>
</dbReference>
<dbReference type="GO" id="GO:0008289">
    <property type="term" value="F:lipid binding"/>
    <property type="evidence" value="ECO:0007669"/>
    <property type="project" value="TreeGrafter"/>
</dbReference>
<dbReference type="AlphaFoldDB" id="A0A0P9ENL3"/>
<dbReference type="InterPro" id="IPR001452">
    <property type="entry name" value="SH3_domain"/>
</dbReference>
<gene>
    <name evidence="6" type="ORF">RHOBADRAFT_54892</name>
</gene>
<dbReference type="GO" id="GO:0097320">
    <property type="term" value="P:plasma membrane tubulation"/>
    <property type="evidence" value="ECO:0007669"/>
    <property type="project" value="TreeGrafter"/>
</dbReference>
<evidence type="ECO:0000259" key="5">
    <source>
        <dbReference type="PROSITE" id="PS51021"/>
    </source>
</evidence>
<dbReference type="CDD" id="cd00174">
    <property type="entry name" value="SH3"/>
    <property type="match status" value="1"/>
</dbReference>
<keyword evidence="7" id="KW-1185">Reference proteome</keyword>
<proteinExistence type="predicted"/>
<dbReference type="GeneID" id="28977999"/>
<evidence type="ECO:0008006" key="8">
    <source>
        <dbReference type="Google" id="ProtNLM"/>
    </source>
</evidence>
<dbReference type="SMART" id="SM00326">
    <property type="entry name" value="SH3"/>
    <property type="match status" value="1"/>
</dbReference>
<evidence type="ECO:0000256" key="3">
    <source>
        <dbReference type="SAM" id="MobiDB-lite"/>
    </source>
</evidence>
<dbReference type="Pfam" id="PF00018">
    <property type="entry name" value="SH3_1"/>
    <property type="match status" value="1"/>
</dbReference>
<feature type="region of interest" description="Disordered" evidence="3">
    <location>
        <begin position="337"/>
        <end position="360"/>
    </location>
</feature>
<evidence type="ECO:0000259" key="4">
    <source>
        <dbReference type="PROSITE" id="PS50002"/>
    </source>
</evidence>
<keyword evidence="1 2" id="KW-0728">SH3 domain</keyword>